<accession>A0ABX7Y4Z0</accession>
<keyword evidence="3 5" id="KW-1133">Transmembrane helix</keyword>
<feature type="domain" description="ABC-2 type transporter transmembrane" evidence="6">
    <location>
        <begin position="9"/>
        <end position="210"/>
    </location>
</feature>
<name>A0ABX7Y4Z0_9ACTN</name>
<evidence type="ECO:0000313" key="7">
    <source>
        <dbReference type="EMBL" id="QUC07905.1"/>
    </source>
</evidence>
<protein>
    <submittedName>
        <fullName evidence="7">ABC transporter permease</fullName>
    </submittedName>
</protein>
<dbReference type="Proteomes" id="UP000678513">
    <property type="component" value="Chromosome"/>
</dbReference>
<feature type="transmembrane region" description="Helical" evidence="5">
    <location>
        <begin position="102"/>
        <end position="131"/>
    </location>
</feature>
<feature type="transmembrane region" description="Helical" evidence="5">
    <location>
        <begin position="234"/>
        <end position="252"/>
    </location>
</feature>
<feature type="transmembrane region" description="Helical" evidence="5">
    <location>
        <begin position="57"/>
        <end position="81"/>
    </location>
</feature>
<feature type="transmembrane region" description="Helical" evidence="5">
    <location>
        <begin position="137"/>
        <end position="157"/>
    </location>
</feature>
<organism evidence="7 8">
    <name type="scientific">Arachnia rubra</name>
    <dbReference type="NCBI Taxonomy" id="1547448"/>
    <lineage>
        <taxon>Bacteria</taxon>
        <taxon>Bacillati</taxon>
        <taxon>Actinomycetota</taxon>
        <taxon>Actinomycetes</taxon>
        <taxon>Propionibacteriales</taxon>
        <taxon>Propionibacteriaceae</taxon>
        <taxon>Arachnia</taxon>
    </lineage>
</organism>
<feature type="transmembrane region" description="Helical" evidence="5">
    <location>
        <begin position="169"/>
        <end position="191"/>
    </location>
</feature>
<comment type="subcellular location">
    <subcellularLocation>
        <location evidence="1">Membrane</location>
        <topology evidence="1">Multi-pass membrane protein</topology>
    </subcellularLocation>
</comment>
<gene>
    <name evidence="7" type="ORF">J5A65_13475</name>
</gene>
<evidence type="ECO:0000256" key="2">
    <source>
        <dbReference type="ARBA" id="ARBA00022692"/>
    </source>
</evidence>
<dbReference type="PANTHER" id="PTHR43027:SF2">
    <property type="entry name" value="TRANSPORT PERMEASE PROTEIN"/>
    <property type="match status" value="1"/>
</dbReference>
<sequence>MITNSLHRTWAISRAEISLYVRNRSIALTALLLTPVLVLASSPVILREDTIVSAPTVVLQLVMSMSLLMVVYYNLTVIFVARREDGVFQRMDTGEATRLETVVATTVPSALVLLLQAGIGLVIVGFAARAWPITNPLLLLVALLLAFAMFAAFGAFTSSFCRTVESAQYGALPGFLFLYLISGVIIPLQAFPEPIPSISAWSPMVAVNNLMALSTGSNPANGAEISFVDSWAPATQPLAALSLWLLIFAYSARRYMRFNRR</sequence>
<evidence type="ECO:0000259" key="6">
    <source>
        <dbReference type="Pfam" id="PF01061"/>
    </source>
</evidence>
<proteinExistence type="predicted"/>
<keyword evidence="8" id="KW-1185">Reference proteome</keyword>
<dbReference type="Pfam" id="PF01061">
    <property type="entry name" value="ABC2_membrane"/>
    <property type="match status" value="1"/>
</dbReference>
<evidence type="ECO:0000313" key="8">
    <source>
        <dbReference type="Proteomes" id="UP000678513"/>
    </source>
</evidence>
<keyword evidence="2 5" id="KW-0812">Transmembrane</keyword>
<dbReference type="InterPro" id="IPR013525">
    <property type="entry name" value="ABC2_TM"/>
</dbReference>
<reference evidence="7 8" key="1">
    <citation type="submission" date="2021-03" db="EMBL/GenBank/DDBJ databases">
        <title>Human Oral Microbial Genomes.</title>
        <authorList>
            <person name="Johnston C.D."/>
            <person name="Chen T."/>
            <person name="Dewhirst F.E."/>
        </authorList>
    </citation>
    <scope>NUCLEOTIDE SEQUENCE [LARGE SCALE GENOMIC DNA]</scope>
    <source>
        <strain evidence="7 8">DSMZ 100122</strain>
    </source>
</reference>
<dbReference type="InterPro" id="IPR052902">
    <property type="entry name" value="ABC-2_transporter"/>
</dbReference>
<dbReference type="PANTHER" id="PTHR43027">
    <property type="entry name" value="DOXORUBICIN RESISTANCE ABC TRANSPORTER PERMEASE PROTEIN DRRC-RELATED"/>
    <property type="match status" value="1"/>
</dbReference>
<keyword evidence="4 5" id="KW-0472">Membrane</keyword>
<evidence type="ECO:0000256" key="4">
    <source>
        <dbReference type="ARBA" id="ARBA00023136"/>
    </source>
</evidence>
<evidence type="ECO:0000256" key="3">
    <source>
        <dbReference type="ARBA" id="ARBA00022989"/>
    </source>
</evidence>
<dbReference type="RefSeq" id="WP_212323108.1">
    <property type="nucleotide sequence ID" value="NZ_AP024463.1"/>
</dbReference>
<evidence type="ECO:0000256" key="5">
    <source>
        <dbReference type="SAM" id="Phobius"/>
    </source>
</evidence>
<dbReference type="EMBL" id="CP072384">
    <property type="protein sequence ID" value="QUC07905.1"/>
    <property type="molecule type" value="Genomic_DNA"/>
</dbReference>
<evidence type="ECO:0000256" key="1">
    <source>
        <dbReference type="ARBA" id="ARBA00004141"/>
    </source>
</evidence>